<feature type="transmembrane region" description="Helical" evidence="2">
    <location>
        <begin position="56"/>
        <end position="77"/>
    </location>
</feature>
<organism evidence="4 5">
    <name type="scientific">Nannocystis exedens</name>
    <dbReference type="NCBI Taxonomy" id="54"/>
    <lineage>
        <taxon>Bacteria</taxon>
        <taxon>Pseudomonadati</taxon>
        <taxon>Myxococcota</taxon>
        <taxon>Polyangia</taxon>
        <taxon>Nannocystales</taxon>
        <taxon>Nannocystaceae</taxon>
        <taxon>Nannocystis</taxon>
    </lineage>
</organism>
<dbReference type="STRING" id="54.SAMN02745121_05554"/>
<dbReference type="PANTHER" id="PTHR42693:SF33">
    <property type="entry name" value="ARYLSULFATASE"/>
    <property type="match status" value="1"/>
</dbReference>
<dbReference type="Gene3D" id="3.40.720.10">
    <property type="entry name" value="Alkaline Phosphatase, subunit A"/>
    <property type="match status" value="2"/>
</dbReference>
<name>A0A1I2DEA2_9BACT</name>
<keyword evidence="2" id="KW-1133">Transmembrane helix</keyword>
<dbReference type="AlphaFoldDB" id="A0A1I2DEA2"/>
<evidence type="ECO:0000259" key="3">
    <source>
        <dbReference type="Pfam" id="PF00884"/>
    </source>
</evidence>
<comment type="similarity">
    <text evidence="1">Belongs to the sulfatase family.</text>
</comment>
<feature type="transmembrane region" description="Helical" evidence="2">
    <location>
        <begin position="86"/>
        <end position="105"/>
    </location>
</feature>
<evidence type="ECO:0000313" key="5">
    <source>
        <dbReference type="Proteomes" id="UP000199400"/>
    </source>
</evidence>
<dbReference type="GO" id="GO:0004065">
    <property type="term" value="F:arylsulfatase activity"/>
    <property type="evidence" value="ECO:0007669"/>
    <property type="project" value="TreeGrafter"/>
</dbReference>
<dbReference type="InterPro" id="IPR000917">
    <property type="entry name" value="Sulfatase_N"/>
</dbReference>
<dbReference type="EMBL" id="FOMX01000019">
    <property type="protein sequence ID" value="SFE78834.1"/>
    <property type="molecule type" value="Genomic_DNA"/>
</dbReference>
<keyword evidence="2" id="KW-0812">Transmembrane</keyword>
<dbReference type="SUPFAM" id="SSF53649">
    <property type="entry name" value="Alkaline phosphatase-like"/>
    <property type="match status" value="1"/>
</dbReference>
<keyword evidence="5" id="KW-1185">Reference proteome</keyword>
<feature type="transmembrane region" description="Helical" evidence="2">
    <location>
        <begin position="21"/>
        <end position="44"/>
    </location>
</feature>
<proteinExistence type="inferred from homology"/>
<dbReference type="InterPro" id="IPR017850">
    <property type="entry name" value="Alkaline_phosphatase_core_sf"/>
</dbReference>
<sequence>MATGACIVARLVAGARPLSPAAAIVLAWAGLALVNAGCIAARALPHAGLRVRALNHLFDAGQLLFLGLVCGLAVALWQRLAPRRSWLAPLGLSLVAVVLALAILAPDLDNFALRMAGRERAALLAATLAVALAQAVPLAYLAGRRMARSRVRWIAVAIAVVAAVVNTQILPVDYPGVHAFLAWTAATLAGAALAGTPSRWHLPPAPRRVAVVVTAILAGATVAIDPGNAVRVELTRLDSALLAAHVPPWRGEVDPSQYGHIPIPPELAPWFAWSADAPPIAASEPPLLPPDAIVLFFTLDSMRAEVLQNPANHELLPTLHRWRDAGFYVPRAISPSTVTRFTLASLFTGLEVPQLRWARDSATQGSLVKEDRPRVADLLTARGVTTVHVISQFELVNHVNKIGRGFSEEIEAPIAPGDRLAYAPAVMDAILARLRQHGDGPLFLFTHFMDAHHPFDSGDRKGRAYARHVSELANIDRELARLDAWLGEAGLWPRTLIVVSADHGQAFGQHGVQHHGGPPYEEQCRVPLIVFGPAVAARESPCDLPLLDLSPTFLELFGLEAPGSFVGRSLVPALRGEPPLCGRPVLSTTWDVFALLLPDGVKILDNRRKRTLEVYDLHADPRETKNLCDGDPAGCDARVGLLRRYLELHGAIPAPR</sequence>
<feature type="domain" description="Sulfatase N-terminal" evidence="3">
    <location>
        <begin position="294"/>
        <end position="558"/>
    </location>
</feature>
<feature type="transmembrane region" description="Helical" evidence="2">
    <location>
        <begin position="177"/>
        <end position="196"/>
    </location>
</feature>
<feature type="transmembrane region" description="Helical" evidence="2">
    <location>
        <begin position="153"/>
        <end position="171"/>
    </location>
</feature>
<keyword evidence="2" id="KW-0472">Membrane</keyword>
<evidence type="ECO:0000256" key="1">
    <source>
        <dbReference type="ARBA" id="ARBA00008779"/>
    </source>
</evidence>
<protein>
    <submittedName>
        <fullName evidence="4">Sulfatase</fullName>
    </submittedName>
</protein>
<evidence type="ECO:0000313" key="4">
    <source>
        <dbReference type="EMBL" id="SFE78834.1"/>
    </source>
</evidence>
<evidence type="ECO:0000256" key="2">
    <source>
        <dbReference type="SAM" id="Phobius"/>
    </source>
</evidence>
<dbReference type="Pfam" id="PF00884">
    <property type="entry name" value="Sulfatase"/>
    <property type="match status" value="1"/>
</dbReference>
<accession>A0A1I2DEA2</accession>
<dbReference type="PANTHER" id="PTHR42693">
    <property type="entry name" value="ARYLSULFATASE FAMILY MEMBER"/>
    <property type="match status" value="1"/>
</dbReference>
<reference evidence="5" key="1">
    <citation type="submission" date="2016-10" db="EMBL/GenBank/DDBJ databases">
        <authorList>
            <person name="Varghese N."/>
            <person name="Submissions S."/>
        </authorList>
    </citation>
    <scope>NUCLEOTIDE SEQUENCE [LARGE SCALE GENOMIC DNA]</scope>
    <source>
        <strain evidence="5">ATCC 25963</strain>
    </source>
</reference>
<feature type="transmembrane region" description="Helical" evidence="2">
    <location>
        <begin position="208"/>
        <end position="224"/>
    </location>
</feature>
<dbReference type="Proteomes" id="UP000199400">
    <property type="component" value="Unassembled WGS sequence"/>
</dbReference>
<feature type="transmembrane region" description="Helical" evidence="2">
    <location>
        <begin position="121"/>
        <end position="141"/>
    </location>
</feature>
<gene>
    <name evidence="4" type="ORF">SAMN02745121_05554</name>
</gene>
<dbReference type="InterPro" id="IPR050738">
    <property type="entry name" value="Sulfatase"/>
</dbReference>